<dbReference type="Proteomes" id="UP001291623">
    <property type="component" value="Unassembled WGS sequence"/>
</dbReference>
<reference evidence="1" key="1">
    <citation type="submission" date="2023-12" db="EMBL/GenBank/DDBJ databases">
        <title>Genome assembly of Anisodus tanguticus.</title>
        <authorList>
            <person name="Wang Y.-J."/>
        </authorList>
    </citation>
    <scope>NUCLEOTIDE SEQUENCE</scope>
    <source>
        <strain evidence="1">KB-2021</strain>
        <tissue evidence="1">Leaf</tissue>
    </source>
</reference>
<keyword evidence="2" id="KW-1185">Reference proteome</keyword>
<evidence type="ECO:0000313" key="1">
    <source>
        <dbReference type="EMBL" id="KAK4379909.1"/>
    </source>
</evidence>
<protein>
    <submittedName>
        <fullName evidence="1">Uncharacterized protein</fullName>
    </submittedName>
</protein>
<comment type="caution">
    <text evidence="1">The sequence shown here is derived from an EMBL/GenBank/DDBJ whole genome shotgun (WGS) entry which is preliminary data.</text>
</comment>
<organism evidence="1 2">
    <name type="scientific">Anisodus tanguticus</name>
    <dbReference type="NCBI Taxonomy" id="243964"/>
    <lineage>
        <taxon>Eukaryota</taxon>
        <taxon>Viridiplantae</taxon>
        <taxon>Streptophyta</taxon>
        <taxon>Embryophyta</taxon>
        <taxon>Tracheophyta</taxon>
        <taxon>Spermatophyta</taxon>
        <taxon>Magnoliopsida</taxon>
        <taxon>eudicotyledons</taxon>
        <taxon>Gunneridae</taxon>
        <taxon>Pentapetalae</taxon>
        <taxon>asterids</taxon>
        <taxon>lamiids</taxon>
        <taxon>Solanales</taxon>
        <taxon>Solanaceae</taxon>
        <taxon>Solanoideae</taxon>
        <taxon>Hyoscyameae</taxon>
        <taxon>Anisodus</taxon>
    </lineage>
</organism>
<gene>
    <name evidence="1" type="ORF">RND71_001771</name>
</gene>
<dbReference type="AlphaFoldDB" id="A0AAE1T1J8"/>
<accession>A0AAE1T1J8</accession>
<dbReference type="EMBL" id="JAVYJV010000001">
    <property type="protein sequence ID" value="KAK4379909.1"/>
    <property type="molecule type" value="Genomic_DNA"/>
</dbReference>
<evidence type="ECO:0000313" key="2">
    <source>
        <dbReference type="Proteomes" id="UP001291623"/>
    </source>
</evidence>
<proteinExistence type="predicted"/>
<sequence length="50" mass="5954">MESLQNLEKTHPLFILFNPRILRPSPFFLNFEFQTEKFLGEAAETPQSWL</sequence>
<name>A0AAE1T1J8_9SOLA</name>